<dbReference type="InterPro" id="IPR027417">
    <property type="entry name" value="P-loop_NTPase"/>
</dbReference>
<feature type="region of interest" description="Disordered" evidence="2">
    <location>
        <begin position="850"/>
        <end position="883"/>
    </location>
</feature>
<dbReference type="SUPFAM" id="SSF52540">
    <property type="entry name" value="P-loop containing nucleoside triphosphate hydrolases"/>
    <property type="match status" value="1"/>
</dbReference>
<dbReference type="PANTHER" id="PTHR10039:SF16">
    <property type="entry name" value="GPI INOSITOL-DEACYLASE"/>
    <property type="match status" value="1"/>
</dbReference>
<dbReference type="EMBL" id="MU864351">
    <property type="protein sequence ID" value="KAK4193205.1"/>
    <property type="molecule type" value="Genomic_DNA"/>
</dbReference>
<evidence type="ECO:0000313" key="5">
    <source>
        <dbReference type="Proteomes" id="UP001302126"/>
    </source>
</evidence>
<dbReference type="PANTHER" id="PTHR10039">
    <property type="entry name" value="AMELOGENIN"/>
    <property type="match status" value="1"/>
</dbReference>
<sequence>MYGRITTLESQDQTTTAMAEAIGLAASIITRFQASLTRLAWPSKATTAKKLLDEITREKATITMAMGGEVMKEVKEVKQMLGRVQVTLDKENEKRALYNWLRHTDPSAIHNASIGLYEPGTGEWVMRCKEWKDWLALRSASSCIWIRGIPGVGKTVLASYLNKVLKTHCENLSDDKITSLYYYCLYSHEQDETIPILRWLVIELCRHFDVIPPELYELFGRGYEPQAKDLLRCLSTILKSERIAVCFFVVDALDESQSRQHMLHTIRVLTTKSQFKKLRLLVTSREYIDIQNVMLPISHVISMSDNENVQADIDLYISAKITSTPKFNRWPADVRTEVEQALSAGAKGMFRWVVCQLDILRRLHNINRIREALHSLPQTLDETYERIFSLIPAEERTLVRNALHWLVFNHKIWDRTSGGKFGLSVQEVTEASSMIDAIQADGYGPFDPDTLKESCGCLVRFEPLGGGIERATVAHYTVREFLGSQRTSTASSALFKFTLPSLTISLCETILKAILLFGQSEPSGKLDSTVASKSQCNGYKPPPRLLEHCAFSIFIAIRWDLEASILTLEPFLLELFNPALPHYPAFIHFLRDRTVFEDGTEDVCWDTNYLDLSSRTGLSDGLAFRWSFGLPFWLLYWPPPAFYAIERPMTSAALILHLLTLGNCFLLVKHLRSQDKCVLHSRVTTELPYHGSICPWLYRGEAHNDVLFNISAMSVRRRSFNGTIPEIAGLIGDRQTILLILALLQLGASADPTGYYITPLQIAVSLRDRRTVGQLLKAGANPNATGDSKATSMGKWGKGSLLEHFNCLHGKTPLTINRKRSLCTQFRDSTRNRKVRRQIRKLLSSYGAIDPVADDTEDEDSVDEDSKDEDSAGEASGWRDHKCETQFERKIGITTRSQ</sequence>
<organism evidence="4 5">
    <name type="scientific">Podospora australis</name>
    <dbReference type="NCBI Taxonomy" id="1536484"/>
    <lineage>
        <taxon>Eukaryota</taxon>
        <taxon>Fungi</taxon>
        <taxon>Dikarya</taxon>
        <taxon>Ascomycota</taxon>
        <taxon>Pezizomycotina</taxon>
        <taxon>Sordariomycetes</taxon>
        <taxon>Sordariomycetidae</taxon>
        <taxon>Sordariales</taxon>
        <taxon>Podosporaceae</taxon>
        <taxon>Podospora</taxon>
    </lineage>
</organism>
<evidence type="ECO:0000313" key="4">
    <source>
        <dbReference type="EMBL" id="KAK4193205.1"/>
    </source>
</evidence>
<dbReference type="InterPro" id="IPR056884">
    <property type="entry name" value="NPHP3-like_N"/>
</dbReference>
<proteinExistence type="predicted"/>
<comment type="caution">
    <text evidence="4">The sequence shown here is derived from an EMBL/GenBank/DDBJ whole genome shotgun (WGS) entry which is preliminary data.</text>
</comment>
<dbReference type="Gene3D" id="1.25.40.20">
    <property type="entry name" value="Ankyrin repeat-containing domain"/>
    <property type="match status" value="1"/>
</dbReference>
<gene>
    <name evidence="4" type="ORF">QBC35DRAFT_99377</name>
</gene>
<reference evidence="4" key="1">
    <citation type="journal article" date="2023" name="Mol. Phylogenet. Evol.">
        <title>Genome-scale phylogeny and comparative genomics of the fungal order Sordariales.</title>
        <authorList>
            <person name="Hensen N."/>
            <person name="Bonometti L."/>
            <person name="Westerberg I."/>
            <person name="Brannstrom I.O."/>
            <person name="Guillou S."/>
            <person name="Cros-Aarteil S."/>
            <person name="Calhoun S."/>
            <person name="Haridas S."/>
            <person name="Kuo A."/>
            <person name="Mondo S."/>
            <person name="Pangilinan J."/>
            <person name="Riley R."/>
            <person name="LaButti K."/>
            <person name="Andreopoulos B."/>
            <person name="Lipzen A."/>
            <person name="Chen C."/>
            <person name="Yan M."/>
            <person name="Daum C."/>
            <person name="Ng V."/>
            <person name="Clum A."/>
            <person name="Steindorff A."/>
            <person name="Ohm R.A."/>
            <person name="Martin F."/>
            <person name="Silar P."/>
            <person name="Natvig D.O."/>
            <person name="Lalanne C."/>
            <person name="Gautier V."/>
            <person name="Ament-Velasquez S.L."/>
            <person name="Kruys A."/>
            <person name="Hutchinson M.I."/>
            <person name="Powell A.J."/>
            <person name="Barry K."/>
            <person name="Miller A.N."/>
            <person name="Grigoriev I.V."/>
            <person name="Debuchy R."/>
            <person name="Gladieux P."/>
            <person name="Hiltunen Thoren M."/>
            <person name="Johannesson H."/>
        </authorList>
    </citation>
    <scope>NUCLEOTIDE SEQUENCE</scope>
    <source>
        <strain evidence="4">PSN309</strain>
    </source>
</reference>
<accession>A0AAN6X5D3</accession>
<evidence type="ECO:0000256" key="1">
    <source>
        <dbReference type="ARBA" id="ARBA00022737"/>
    </source>
</evidence>
<reference evidence="4" key="2">
    <citation type="submission" date="2023-05" db="EMBL/GenBank/DDBJ databases">
        <authorList>
            <consortium name="Lawrence Berkeley National Laboratory"/>
            <person name="Steindorff A."/>
            <person name="Hensen N."/>
            <person name="Bonometti L."/>
            <person name="Westerberg I."/>
            <person name="Brannstrom I.O."/>
            <person name="Guillou S."/>
            <person name="Cros-Aarteil S."/>
            <person name="Calhoun S."/>
            <person name="Haridas S."/>
            <person name="Kuo A."/>
            <person name="Mondo S."/>
            <person name="Pangilinan J."/>
            <person name="Riley R."/>
            <person name="Labutti K."/>
            <person name="Andreopoulos B."/>
            <person name="Lipzen A."/>
            <person name="Chen C."/>
            <person name="Yanf M."/>
            <person name="Daum C."/>
            <person name="Ng V."/>
            <person name="Clum A."/>
            <person name="Ohm R."/>
            <person name="Martin F."/>
            <person name="Silar P."/>
            <person name="Natvig D."/>
            <person name="Lalanne C."/>
            <person name="Gautier V."/>
            <person name="Ament-Velasquez S.L."/>
            <person name="Kruys A."/>
            <person name="Hutchinson M.I."/>
            <person name="Powell A.J."/>
            <person name="Barry K."/>
            <person name="Miller A.N."/>
            <person name="Grigoriev I.V."/>
            <person name="Debuchy R."/>
            <person name="Gladieux P."/>
            <person name="Thoren M.H."/>
            <person name="Johannesson H."/>
        </authorList>
    </citation>
    <scope>NUCLEOTIDE SEQUENCE</scope>
    <source>
        <strain evidence="4">PSN309</strain>
    </source>
</reference>
<dbReference type="AlphaFoldDB" id="A0AAN6X5D3"/>
<feature type="compositionally biased region" description="Acidic residues" evidence="2">
    <location>
        <begin position="852"/>
        <end position="872"/>
    </location>
</feature>
<dbReference type="InterPro" id="IPR036770">
    <property type="entry name" value="Ankyrin_rpt-contain_sf"/>
</dbReference>
<name>A0AAN6X5D3_9PEZI</name>
<dbReference type="Proteomes" id="UP001302126">
    <property type="component" value="Unassembled WGS sequence"/>
</dbReference>
<dbReference type="Pfam" id="PF24883">
    <property type="entry name" value="NPHP3_N"/>
    <property type="match status" value="1"/>
</dbReference>
<keyword evidence="1" id="KW-0677">Repeat</keyword>
<feature type="domain" description="Nephrocystin 3-like N-terminal" evidence="3">
    <location>
        <begin position="120"/>
        <end position="285"/>
    </location>
</feature>
<dbReference type="Gene3D" id="3.40.50.300">
    <property type="entry name" value="P-loop containing nucleotide triphosphate hydrolases"/>
    <property type="match status" value="1"/>
</dbReference>
<dbReference type="SUPFAM" id="SSF48403">
    <property type="entry name" value="Ankyrin repeat"/>
    <property type="match status" value="1"/>
</dbReference>
<keyword evidence="5" id="KW-1185">Reference proteome</keyword>
<protein>
    <recommendedName>
        <fullName evidence="3">Nephrocystin 3-like N-terminal domain-containing protein</fullName>
    </recommendedName>
</protein>
<evidence type="ECO:0000259" key="3">
    <source>
        <dbReference type="Pfam" id="PF24883"/>
    </source>
</evidence>
<evidence type="ECO:0000256" key="2">
    <source>
        <dbReference type="SAM" id="MobiDB-lite"/>
    </source>
</evidence>